<gene>
    <name evidence="1" type="ORF">A3J47_03350</name>
</gene>
<dbReference type="InterPro" id="IPR036412">
    <property type="entry name" value="HAD-like_sf"/>
</dbReference>
<dbReference type="Gene3D" id="3.40.50.1000">
    <property type="entry name" value="HAD superfamily/HAD-like"/>
    <property type="match status" value="1"/>
</dbReference>
<accession>A0A1F8FPK9</accession>
<dbReference type="InterPro" id="IPR023214">
    <property type="entry name" value="HAD_sf"/>
</dbReference>
<dbReference type="SUPFAM" id="SSF56784">
    <property type="entry name" value="HAD-like"/>
    <property type="match status" value="1"/>
</dbReference>
<proteinExistence type="predicted"/>
<evidence type="ECO:0000313" key="2">
    <source>
        <dbReference type="Proteomes" id="UP000176581"/>
    </source>
</evidence>
<dbReference type="AlphaFoldDB" id="A0A1F8FPK9"/>
<organism evidence="1 2">
    <name type="scientific">Candidatus Yanofskybacteria bacterium RIFCSPHIGHO2_02_FULL_43_22</name>
    <dbReference type="NCBI Taxonomy" id="1802681"/>
    <lineage>
        <taxon>Bacteria</taxon>
        <taxon>Candidatus Yanofskyibacteriota</taxon>
    </lineage>
</organism>
<dbReference type="PANTHER" id="PTHR21485">
    <property type="entry name" value="HAD SUPERFAMILY MEMBERS CMAS AND KDSC"/>
    <property type="match status" value="1"/>
</dbReference>
<dbReference type="Pfam" id="PF08282">
    <property type="entry name" value="Hydrolase_3"/>
    <property type="match status" value="1"/>
</dbReference>
<reference evidence="1 2" key="1">
    <citation type="journal article" date="2016" name="Nat. Commun.">
        <title>Thousands of microbial genomes shed light on interconnected biogeochemical processes in an aquifer system.</title>
        <authorList>
            <person name="Anantharaman K."/>
            <person name="Brown C.T."/>
            <person name="Hug L.A."/>
            <person name="Sharon I."/>
            <person name="Castelle C.J."/>
            <person name="Probst A.J."/>
            <person name="Thomas B.C."/>
            <person name="Singh A."/>
            <person name="Wilkins M.J."/>
            <person name="Karaoz U."/>
            <person name="Brodie E.L."/>
            <person name="Williams K.H."/>
            <person name="Hubbard S.S."/>
            <person name="Banfield J.F."/>
        </authorList>
    </citation>
    <scope>NUCLEOTIDE SEQUENCE [LARGE SCALE GENOMIC DNA]</scope>
</reference>
<comment type="caution">
    <text evidence="1">The sequence shown here is derived from an EMBL/GenBank/DDBJ whole genome shotgun (WGS) entry which is preliminary data.</text>
</comment>
<dbReference type="GO" id="GO:0008781">
    <property type="term" value="F:N-acylneuraminate cytidylyltransferase activity"/>
    <property type="evidence" value="ECO:0007669"/>
    <property type="project" value="TreeGrafter"/>
</dbReference>
<evidence type="ECO:0008006" key="3">
    <source>
        <dbReference type="Google" id="ProtNLM"/>
    </source>
</evidence>
<protein>
    <recommendedName>
        <fullName evidence="3">3-deoxy-D-manno-octulosonate 8-phosphate phosphatase</fullName>
    </recommendedName>
</protein>
<dbReference type="InterPro" id="IPR050793">
    <property type="entry name" value="CMP-NeuNAc_synthase"/>
</dbReference>
<dbReference type="EMBL" id="MGJV01000017">
    <property type="protein sequence ID" value="OGN15033.1"/>
    <property type="molecule type" value="Genomic_DNA"/>
</dbReference>
<dbReference type="PANTHER" id="PTHR21485:SF3">
    <property type="entry name" value="N-ACYLNEURAMINATE CYTIDYLYLTRANSFERASE"/>
    <property type="match status" value="1"/>
</dbReference>
<name>A0A1F8FPK9_9BACT</name>
<sequence length="165" mass="17988">MTDGTTLVGTATFGSELQQMTGATGIELARFNHRDGAGIHALIETGVPVIMITSQTSEYVAVRGEKLRRVNGSNDRKFAYFHQVKNKVQCLLDYLAKHHSEISPDHVCYVGDDIGDIAIMRTVGLPVAVQDAQPEVKEVALYITEKAGGRGAVREVCDLIMKTEN</sequence>
<evidence type="ECO:0000313" key="1">
    <source>
        <dbReference type="EMBL" id="OGN15033.1"/>
    </source>
</evidence>
<dbReference type="Proteomes" id="UP000176581">
    <property type="component" value="Unassembled WGS sequence"/>
</dbReference>